<name>A0A9D4NGK9_DREPO</name>
<dbReference type="AlphaFoldDB" id="A0A9D4NGK9"/>
<sequence>MLLSNNSMLGINKLFQTSGLHRNYLIQQIEQALRDLFLIATDLNKLLSNNVNLMPVCD</sequence>
<protein>
    <submittedName>
        <fullName evidence="1">Uncharacterized protein</fullName>
    </submittedName>
</protein>
<reference evidence="1" key="2">
    <citation type="submission" date="2020-11" db="EMBL/GenBank/DDBJ databases">
        <authorList>
            <person name="McCartney M.A."/>
            <person name="Auch B."/>
            <person name="Kono T."/>
            <person name="Mallez S."/>
            <person name="Becker A."/>
            <person name="Gohl D.M."/>
            <person name="Silverstein K.A.T."/>
            <person name="Koren S."/>
            <person name="Bechman K.B."/>
            <person name="Herman A."/>
            <person name="Abrahante J.E."/>
            <person name="Garbe J."/>
        </authorList>
    </citation>
    <scope>NUCLEOTIDE SEQUENCE</scope>
    <source>
        <strain evidence="1">Duluth1</strain>
        <tissue evidence="1">Whole animal</tissue>
    </source>
</reference>
<proteinExistence type="predicted"/>
<reference evidence="1" key="1">
    <citation type="journal article" date="2019" name="bioRxiv">
        <title>The Genome of the Zebra Mussel, Dreissena polymorpha: A Resource for Invasive Species Research.</title>
        <authorList>
            <person name="McCartney M.A."/>
            <person name="Auch B."/>
            <person name="Kono T."/>
            <person name="Mallez S."/>
            <person name="Zhang Y."/>
            <person name="Obille A."/>
            <person name="Becker A."/>
            <person name="Abrahante J.E."/>
            <person name="Garbe J."/>
            <person name="Badalamenti J.P."/>
            <person name="Herman A."/>
            <person name="Mangelson H."/>
            <person name="Liachko I."/>
            <person name="Sullivan S."/>
            <person name="Sone E.D."/>
            <person name="Koren S."/>
            <person name="Silverstein K.A.T."/>
            <person name="Beckman K.B."/>
            <person name="Gohl D.M."/>
        </authorList>
    </citation>
    <scope>NUCLEOTIDE SEQUENCE</scope>
    <source>
        <strain evidence="1">Duluth1</strain>
        <tissue evidence="1">Whole animal</tissue>
    </source>
</reference>
<evidence type="ECO:0000313" key="1">
    <source>
        <dbReference type="EMBL" id="KAH3895040.1"/>
    </source>
</evidence>
<keyword evidence="2" id="KW-1185">Reference proteome</keyword>
<evidence type="ECO:0000313" key="2">
    <source>
        <dbReference type="Proteomes" id="UP000828390"/>
    </source>
</evidence>
<dbReference type="EMBL" id="JAIWYP010000001">
    <property type="protein sequence ID" value="KAH3895040.1"/>
    <property type="molecule type" value="Genomic_DNA"/>
</dbReference>
<gene>
    <name evidence="1" type="ORF">DPMN_019200</name>
</gene>
<dbReference type="Proteomes" id="UP000828390">
    <property type="component" value="Unassembled WGS sequence"/>
</dbReference>
<accession>A0A9D4NGK9</accession>
<organism evidence="1 2">
    <name type="scientific">Dreissena polymorpha</name>
    <name type="common">Zebra mussel</name>
    <name type="synonym">Mytilus polymorpha</name>
    <dbReference type="NCBI Taxonomy" id="45954"/>
    <lineage>
        <taxon>Eukaryota</taxon>
        <taxon>Metazoa</taxon>
        <taxon>Spiralia</taxon>
        <taxon>Lophotrochozoa</taxon>
        <taxon>Mollusca</taxon>
        <taxon>Bivalvia</taxon>
        <taxon>Autobranchia</taxon>
        <taxon>Heteroconchia</taxon>
        <taxon>Euheterodonta</taxon>
        <taxon>Imparidentia</taxon>
        <taxon>Neoheterodontei</taxon>
        <taxon>Myida</taxon>
        <taxon>Dreissenoidea</taxon>
        <taxon>Dreissenidae</taxon>
        <taxon>Dreissena</taxon>
    </lineage>
</organism>
<comment type="caution">
    <text evidence="1">The sequence shown here is derived from an EMBL/GenBank/DDBJ whole genome shotgun (WGS) entry which is preliminary data.</text>
</comment>